<dbReference type="AlphaFoldDB" id="A0A2A2H6I2"/>
<gene>
    <name evidence="2" type="ORF">ASJ80_12015</name>
</gene>
<sequence>MINSKEIKSVKLASFTKMTASIYGVLGFIAALVMLVTLIIMQTVGVIPQLAPQWGQFNFVTGLGIPLLVLLPIGAFFITIVISLFSVMIYNVLVPRLGGIRLELEGEDVVKIPVISFSLILSAIGAIWAFIVGLLTAALIAPLFSVISTPSIASNITDNLTNTTGATVISISSVTTNITTNLTNTTGTTIPDGTFGAAGIILALLLVIGLPILAFVFGFIWNALFALFYNYLVTRVAKIKLEFANITGSLHELKHVPVIPTALAVALVFTLLGIISGILDGNYGEFITNFVFYFIETALVALLYNYLAPKIGSIKINMV</sequence>
<accession>A0A2A2H6I2</accession>
<keyword evidence="1" id="KW-0472">Membrane</keyword>
<dbReference type="Proteomes" id="UP000217784">
    <property type="component" value="Unassembled WGS sequence"/>
</dbReference>
<proteinExistence type="predicted"/>
<comment type="caution">
    <text evidence="2">The sequence shown here is derived from an EMBL/GenBank/DDBJ whole genome shotgun (WGS) entry which is preliminary data.</text>
</comment>
<evidence type="ECO:0000256" key="1">
    <source>
        <dbReference type="SAM" id="Phobius"/>
    </source>
</evidence>
<evidence type="ECO:0000313" key="3">
    <source>
        <dbReference type="Proteomes" id="UP000217784"/>
    </source>
</evidence>
<feature type="transmembrane region" description="Helical" evidence="1">
    <location>
        <begin position="21"/>
        <end position="47"/>
    </location>
</feature>
<dbReference type="OrthoDB" id="71451at2157"/>
<keyword evidence="1" id="KW-1133">Transmembrane helix</keyword>
<keyword evidence="3" id="KW-1185">Reference proteome</keyword>
<feature type="transmembrane region" description="Helical" evidence="1">
    <location>
        <begin position="200"/>
        <end position="232"/>
    </location>
</feature>
<evidence type="ECO:0000313" key="2">
    <source>
        <dbReference type="EMBL" id="PAV05022.1"/>
    </source>
</evidence>
<keyword evidence="1" id="KW-0812">Transmembrane</keyword>
<protein>
    <recommendedName>
        <fullName evidence="4">DUF3566 domain-containing protein</fullName>
    </recommendedName>
</protein>
<dbReference type="EMBL" id="LMVM01000012">
    <property type="protein sequence ID" value="PAV05022.1"/>
    <property type="molecule type" value="Genomic_DNA"/>
</dbReference>
<dbReference type="RefSeq" id="WP_069584243.1">
    <property type="nucleotide sequence ID" value="NZ_LMVM01000012.1"/>
</dbReference>
<feature type="transmembrane region" description="Helical" evidence="1">
    <location>
        <begin position="290"/>
        <end position="308"/>
    </location>
</feature>
<name>A0A2A2H6I2_METBR</name>
<organism evidence="2 3">
    <name type="scientific">Methanobacterium bryantii</name>
    <dbReference type="NCBI Taxonomy" id="2161"/>
    <lineage>
        <taxon>Archaea</taxon>
        <taxon>Methanobacteriati</taxon>
        <taxon>Methanobacteriota</taxon>
        <taxon>Methanomada group</taxon>
        <taxon>Methanobacteria</taxon>
        <taxon>Methanobacteriales</taxon>
        <taxon>Methanobacteriaceae</taxon>
        <taxon>Methanobacterium</taxon>
    </lineage>
</organism>
<reference evidence="2 3" key="1">
    <citation type="journal article" date="2017" name="BMC Genomics">
        <title>Genomic analysis of methanogenic archaea reveals a shift towards energy conservation.</title>
        <authorList>
            <person name="Gilmore S.P."/>
            <person name="Henske J.K."/>
            <person name="Sexton J.A."/>
            <person name="Solomon K.V."/>
            <person name="Seppala S."/>
            <person name="Yoo J.I."/>
            <person name="Huyett L.M."/>
            <person name="Pressman A."/>
            <person name="Cogan J.Z."/>
            <person name="Kivenson V."/>
            <person name="Peng X."/>
            <person name="Tan Y."/>
            <person name="Valentine D.L."/>
            <person name="O'Malley M.A."/>
        </authorList>
    </citation>
    <scope>NUCLEOTIDE SEQUENCE [LARGE SCALE GENOMIC DNA]</scope>
    <source>
        <strain evidence="2 3">M.o.H.</strain>
    </source>
</reference>
<feature type="transmembrane region" description="Helical" evidence="1">
    <location>
        <begin position="258"/>
        <end position="278"/>
    </location>
</feature>
<feature type="transmembrane region" description="Helical" evidence="1">
    <location>
        <begin position="114"/>
        <end position="141"/>
    </location>
</feature>
<feature type="transmembrane region" description="Helical" evidence="1">
    <location>
        <begin position="67"/>
        <end position="93"/>
    </location>
</feature>
<evidence type="ECO:0008006" key="4">
    <source>
        <dbReference type="Google" id="ProtNLM"/>
    </source>
</evidence>